<organism evidence="2 3">
    <name type="scientific">Mya arenaria</name>
    <name type="common">Soft-shell clam</name>
    <dbReference type="NCBI Taxonomy" id="6604"/>
    <lineage>
        <taxon>Eukaryota</taxon>
        <taxon>Metazoa</taxon>
        <taxon>Spiralia</taxon>
        <taxon>Lophotrochozoa</taxon>
        <taxon>Mollusca</taxon>
        <taxon>Bivalvia</taxon>
        <taxon>Autobranchia</taxon>
        <taxon>Heteroconchia</taxon>
        <taxon>Euheterodonta</taxon>
        <taxon>Imparidentia</taxon>
        <taxon>Neoheterodontei</taxon>
        <taxon>Myida</taxon>
        <taxon>Myoidea</taxon>
        <taxon>Myidae</taxon>
        <taxon>Mya</taxon>
    </lineage>
</organism>
<feature type="compositionally biased region" description="Basic and acidic residues" evidence="1">
    <location>
        <begin position="176"/>
        <end position="215"/>
    </location>
</feature>
<evidence type="ECO:0000313" key="2">
    <source>
        <dbReference type="EMBL" id="WAR01219.1"/>
    </source>
</evidence>
<dbReference type="PANTHER" id="PTHR16091">
    <property type="entry name" value="TTC17 PROTEIN"/>
    <property type="match status" value="1"/>
</dbReference>
<dbReference type="InterPro" id="IPR019734">
    <property type="entry name" value="TPR_rpt"/>
</dbReference>
<dbReference type="SUPFAM" id="SSF48452">
    <property type="entry name" value="TPR-like"/>
    <property type="match status" value="1"/>
</dbReference>
<feature type="compositionally biased region" description="Basic and acidic residues" evidence="1">
    <location>
        <begin position="118"/>
        <end position="169"/>
    </location>
</feature>
<feature type="compositionally biased region" description="Basic and acidic residues" evidence="1">
    <location>
        <begin position="222"/>
        <end position="247"/>
    </location>
</feature>
<name>A0ABY7DYI9_MYAAR</name>
<feature type="compositionally biased region" description="Basic and acidic residues" evidence="1">
    <location>
        <begin position="256"/>
        <end position="265"/>
    </location>
</feature>
<dbReference type="InterPro" id="IPR052630">
    <property type="entry name" value="TTC17"/>
</dbReference>
<dbReference type="InterPro" id="IPR011990">
    <property type="entry name" value="TPR-like_helical_dom_sf"/>
</dbReference>
<protein>
    <submittedName>
        <fullName evidence="2">TTC17-like protein</fullName>
    </submittedName>
</protein>
<evidence type="ECO:0000313" key="3">
    <source>
        <dbReference type="Proteomes" id="UP001164746"/>
    </source>
</evidence>
<dbReference type="Proteomes" id="UP001164746">
    <property type="component" value="Chromosome 4"/>
</dbReference>
<dbReference type="SMART" id="SM00028">
    <property type="entry name" value="TPR"/>
    <property type="match status" value="2"/>
</dbReference>
<sequence length="513" mass="57333">SNGQPPHIKLELVKGQMFQKFIFAESPDELTVRPEDCVIFNDGTKTEGCSRPEFKAYIEELAEMEEDDDSLSLYINGHLTKILPLGRGQEVGPGNDRLHIHMGKHKLGGVKFVTGGKKTKEWSMDRKAQKGKEGENSWKEQDGKEGINSRQDQDVKKVGNSRKAQDGKEGGNIQQDHGKEVGNSGNKKDGKEGDNSQKEKEEKEGGNSRQDQDGKKGKKGRKYQDGKEVKETSKVKEGKVISKDGKDFQASTGKADGVKGPERLEPPPFHAHVTVDSPPSQEVPDEDDRKRDVLQLPDSMVPVKNVRLSQFLNFEENIRKNDYMEPECRYDVPVMSVADHLPGVQYRDELDYKPEFGLKGVLEKISGRSESIEVIGTRIARGLAKNETSWVLVNLAALYWRVRGVANKALNCLRVAMYTSPIQTKDMALLSIANILHRSGYVNDAIVAASHAMDLSPNLVVGHFNMANLYAAKEQWDDAAMFYESTLGLQSDFEPAKLRLKLIHCMKVLKKRS</sequence>
<feature type="region of interest" description="Disordered" evidence="1">
    <location>
        <begin position="109"/>
        <end position="289"/>
    </location>
</feature>
<dbReference type="EMBL" id="CP111015">
    <property type="protein sequence ID" value="WAR01219.1"/>
    <property type="molecule type" value="Genomic_DNA"/>
</dbReference>
<feature type="non-terminal residue" evidence="2">
    <location>
        <position position="513"/>
    </location>
</feature>
<keyword evidence="3" id="KW-1185">Reference proteome</keyword>
<gene>
    <name evidence="2" type="ORF">MAR_007777</name>
</gene>
<proteinExistence type="predicted"/>
<dbReference type="Gene3D" id="1.25.40.10">
    <property type="entry name" value="Tetratricopeptide repeat domain"/>
    <property type="match status" value="1"/>
</dbReference>
<dbReference type="PANTHER" id="PTHR16091:SF1">
    <property type="entry name" value="TETRATRICOPEPTIDE REPEAT PROTEIN 17"/>
    <property type="match status" value="1"/>
</dbReference>
<evidence type="ECO:0000256" key="1">
    <source>
        <dbReference type="SAM" id="MobiDB-lite"/>
    </source>
</evidence>
<accession>A0ABY7DYI9</accession>
<reference evidence="2" key="1">
    <citation type="submission" date="2022-11" db="EMBL/GenBank/DDBJ databases">
        <title>Centuries of genome instability and evolution in soft-shell clam transmissible cancer (bioRxiv).</title>
        <authorList>
            <person name="Hart S.F.M."/>
            <person name="Yonemitsu M.A."/>
            <person name="Giersch R.M."/>
            <person name="Beal B.F."/>
            <person name="Arriagada G."/>
            <person name="Davis B.W."/>
            <person name="Ostrander E.A."/>
            <person name="Goff S.P."/>
            <person name="Metzger M.J."/>
        </authorList>
    </citation>
    <scope>NUCLEOTIDE SEQUENCE</scope>
    <source>
        <strain evidence="2">MELC-2E11</strain>
        <tissue evidence="2">Siphon/mantle</tissue>
    </source>
</reference>